<proteinExistence type="predicted"/>
<protein>
    <submittedName>
        <fullName evidence="1">Uncharacterized protein</fullName>
    </submittedName>
</protein>
<keyword evidence="2" id="KW-1185">Reference proteome</keyword>
<dbReference type="AlphaFoldDB" id="A0A0C3BCA7"/>
<reference evidence="2" key="2">
    <citation type="submission" date="2015-01" db="EMBL/GenBank/DDBJ databases">
        <title>Evolutionary Origins and Diversification of the Mycorrhizal Mutualists.</title>
        <authorList>
            <consortium name="DOE Joint Genome Institute"/>
            <consortium name="Mycorrhizal Genomics Consortium"/>
            <person name="Kohler A."/>
            <person name="Kuo A."/>
            <person name="Nagy L.G."/>
            <person name="Floudas D."/>
            <person name="Copeland A."/>
            <person name="Barry K.W."/>
            <person name="Cichocki N."/>
            <person name="Veneault-Fourrey C."/>
            <person name="LaButti K."/>
            <person name="Lindquist E.A."/>
            <person name="Lipzen A."/>
            <person name="Lundell T."/>
            <person name="Morin E."/>
            <person name="Murat C."/>
            <person name="Riley R."/>
            <person name="Ohm R."/>
            <person name="Sun H."/>
            <person name="Tunlid A."/>
            <person name="Henrissat B."/>
            <person name="Grigoriev I.V."/>
            <person name="Hibbett D.S."/>
            <person name="Martin F."/>
        </authorList>
    </citation>
    <scope>NUCLEOTIDE SEQUENCE [LARGE SCALE GENOMIC DNA]</scope>
    <source>
        <strain evidence="2">MAFF 305830</strain>
    </source>
</reference>
<dbReference type="OrthoDB" id="10286313at2759"/>
<accession>A0A0C3BCA7</accession>
<evidence type="ECO:0000313" key="1">
    <source>
        <dbReference type="EMBL" id="KIM29066.1"/>
    </source>
</evidence>
<sequence>MPTDLRVWTAYPLRAIISKEVTRDTFASHRTCNPAALPIRTMLYYHLRALYKDISDPTIESPAFKTKQDEKAYLHNLADAMKLFDRILAEEYTQGSREDEPRLEDPGSCDFCGTEIFHAALVCSSKFGLWARSLIPDKCCEVRLCPSCCSEGRSCLCGNLRLCTVFDYEELVDMRNKIWAWCLSREETLDVPDEIAQVLTTS</sequence>
<dbReference type="Proteomes" id="UP000054097">
    <property type="component" value="Unassembled WGS sequence"/>
</dbReference>
<name>A0A0C3BCA7_SERVB</name>
<dbReference type="HOGENOM" id="CLU_1355390_0_0_1"/>
<reference evidence="1 2" key="1">
    <citation type="submission" date="2014-04" db="EMBL/GenBank/DDBJ databases">
        <authorList>
            <consortium name="DOE Joint Genome Institute"/>
            <person name="Kuo A."/>
            <person name="Zuccaro A."/>
            <person name="Kohler A."/>
            <person name="Nagy L.G."/>
            <person name="Floudas D."/>
            <person name="Copeland A."/>
            <person name="Barry K.W."/>
            <person name="Cichocki N."/>
            <person name="Veneault-Fourrey C."/>
            <person name="LaButti K."/>
            <person name="Lindquist E.A."/>
            <person name="Lipzen A."/>
            <person name="Lundell T."/>
            <person name="Morin E."/>
            <person name="Murat C."/>
            <person name="Sun H."/>
            <person name="Tunlid A."/>
            <person name="Henrissat B."/>
            <person name="Grigoriev I.V."/>
            <person name="Hibbett D.S."/>
            <person name="Martin F."/>
            <person name="Nordberg H.P."/>
            <person name="Cantor M.N."/>
            <person name="Hua S.X."/>
        </authorList>
    </citation>
    <scope>NUCLEOTIDE SEQUENCE [LARGE SCALE GENOMIC DNA]</scope>
    <source>
        <strain evidence="1 2">MAFF 305830</strain>
    </source>
</reference>
<gene>
    <name evidence="1" type="ORF">M408DRAFT_127635</name>
</gene>
<dbReference type="EMBL" id="KN824290">
    <property type="protein sequence ID" value="KIM29066.1"/>
    <property type="molecule type" value="Genomic_DNA"/>
</dbReference>
<evidence type="ECO:0000313" key="2">
    <source>
        <dbReference type="Proteomes" id="UP000054097"/>
    </source>
</evidence>
<organism evidence="1 2">
    <name type="scientific">Serendipita vermifera MAFF 305830</name>
    <dbReference type="NCBI Taxonomy" id="933852"/>
    <lineage>
        <taxon>Eukaryota</taxon>
        <taxon>Fungi</taxon>
        <taxon>Dikarya</taxon>
        <taxon>Basidiomycota</taxon>
        <taxon>Agaricomycotina</taxon>
        <taxon>Agaricomycetes</taxon>
        <taxon>Sebacinales</taxon>
        <taxon>Serendipitaceae</taxon>
        <taxon>Serendipita</taxon>
    </lineage>
</organism>